<gene>
    <name evidence="3" type="primary">LOC108865201</name>
</gene>
<keyword evidence="1" id="KW-1133">Transmembrane helix</keyword>
<dbReference type="InterPro" id="IPR036179">
    <property type="entry name" value="Ig-like_dom_sf"/>
</dbReference>
<keyword evidence="1" id="KW-0472">Membrane</keyword>
<dbReference type="Proteomes" id="UP000694867">
    <property type="component" value="Unplaced"/>
</dbReference>
<name>A0AAJ7L872_9ACAR</name>
<dbReference type="RefSeq" id="XP_018497510.1">
    <property type="nucleotide sequence ID" value="XM_018641994.1"/>
</dbReference>
<dbReference type="SUPFAM" id="SSF48726">
    <property type="entry name" value="Immunoglobulin"/>
    <property type="match status" value="1"/>
</dbReference>
<sequence>MRGLLWLEKSSARIAYLTVPRTVNVDQTDEAILDCQYDFSRKLNDFIIVKWFFNNEHLPIYSWLPNSQTRIFDPHFENFIDKSYRFSADRYQIYRGIRFSHLHPNLTGFYYCTVSTKEGYFEERKPMTLYRTPHFERFEVQANPHHFNLSCDVDGIMRPGELRIYRIDDTHFESLDTDTTLTPRNDRFQTVRAQVRANYSVPNSRSARSFQFQCTVVYPNTDINITRSHLMTTRNSSSSIYGPPGSFVTSVGYVLLGLLCVFRYRD</sequence>
<dbReference type="KEGG" id="goe:108865201"/>
<dbReference type="InterPro" id="IPR013783">
    <property type="entry name" value="Ig-like_fold"/>
</dbReference>
<keyword evidence="2" id="KW-1185">Reference proteome</keyword>
<dbReference type="Gene3D" id="2.60.40.10">
    <property type="entry name" value="Immunoglobulins"/>
    <property type="match status" value="1"/>
</dbReference>
<evidence type="ECO:0000313" key="2">
    <source>
        <dbReference type="Proteomes" id="UP000694867"/>
    </source>
</evidence>
<dbReference type="PANTHER" id="PTHR21261">
    <property type="entry name" value="BEAT PROTEIN"/>
    <property type="match status" value="1"/>
</dbReference>
<organism evidence="2 3">
    <name type="scientific">Galendromus occidentalis</name>
    <name type="common">western predatory mite</name>
    <dbReference type="NCBI Taxonomy" id="34638"/>
    <lineage>
        <taxon>Eukaryota</taxon>
        <taxon>Metazoa</taxon>
        <taxon>Ecdysozoa</taxon>
        <taxon>Arthropoda</taxon>
        <taxon>Chelicerata</taxon>
        <taxon>Arachnida</taxon>
        <taxon>Acari</taxon>
        <taxon>Parasitiformes</taxon>
        <taxon>Mesostigmata</taxon>
        <taxon>Gamasina</taxon>
        <taxon>Phytoseioidea</taxon>
        <taxon>Phytoseiidae</taxon>
        <taxon>Typhlodrominae</taxon>
        <taxon>Galendromus</taxon>
    </lineage>
</organism>
<proteinExistence type="predicted"/>
<feature type="transmembrane region" description="Helical" evidence="1">
    <location>
        <begin position="240"/>
        <end position="262"/>
    </location>
</feature>
<protein>
    <submittedName>
        <fullName evidence="3">Uncharacterized protein LOC108865201</fullName>
    </submittedName>
</protein>
<dbReference type="AlphaFoldDB" id="A0AAJ7L872"/>
<evidence type="ECO:0000256" key="1">
    <source>
        <dbReference type="SAM" id="Phobius"/>
    </source>
</evidence>
<reference evidence="3" key="1">
    <citation type="submission" date="2025-08" db="UniProtKB">
        <authorList>
            <consortium name="RefSeq"/>
        </authorList>
    </citation>
    <scope>IDENTIFICATION</scope>
</reference>
<evidence type="ECO:0000313" key="3">
    <source>
        <dbReference type="RefSeq" id="XP_018497510.1"/>
    </source>
</evidence>
<keyword evidence="1" id="KW-0812">Transmembrane</keyword>
<dbReference type="GeneID" id="108865201"/>
<accession>A0AAJ7L872</accession>